<dbReference type="Pfam" id="PF13193">
    <property type="entry name" value="AMP-binding_C"/>
    <property type="match status" value="1"/>
</dbReference>
<sequence length="518" mass="55988">MQIHPFSAIDYQCDSAPESIAIIDDNNAYTFATLRRNAWQAVNGFKALGLSSEDRISLVCKNRYEVLVLLTAALLGGPVIVPINRRLSQSELIWIIGDAKSQCLIMDVETAATLGDINLSQHFILKDKGNTKDLAKHEHCFSDWLEQQSSVPAAISFAADRGYLQVYTSGTSGFPKGVVLTQGNCVSQLVAVTLTLDVSILAGESMYQALPLFHVGGIFVSLMCLSRGATLQLRSEFNPETTRQLLSSGQVEHAALVPAMIQACTTLESASDTHYPKLKSIFYGASPISESALRAAYRHFGCNFVQIYGMTETHSVISILGARDHRAIFSSEDSPLIGSAGRPIIGTAIKLTDIDGNTVTKGGAGEICVQSDLVMKEYWNNPSGTQEAIQNDFLLTGDVGRIGDSGHLFVVDRLKDIIVSGGENISSLEIESVLMQHPAIADVAVIGSPDEKWGEIVVAVIVANSAVDTSEIGDFSRKYLSGFKLPKKILFTDTIPRNAGGKILKKQLRKMYAEPSLG</sequence>
<dbReference type="EMBL" id="JBFRYB010000001">
    <property type="protein sequence ID" value="MEX1663954.1"/>
    <property type="molecule type" value="Genomic_DNA"/>
</dbReference>
<dbReference type="InterPro" id="IPR025110">
    <property type="entry name" value="AMP-bd_C"/>
</dbReference>
<reference evidence="3 4" key="1">
    <citation type="journal article" date="2011" name="Int. J. Syst. Evol. Microbiol.">
        <title>Zhongshania antarctica gen. nov., sp. nov. and Zhongshania guokunii sp. nov., gammaproteobacteria respectively isolated from coastal attached (fast) ice and surface seawater of the Antarctic.</title>
        <authorList>
            <person name="Li H.J."/>
            <person name="Zhang X.Y."/>
            <person name="Chen C.X."/>
            <person name="Zhang Y.J."/>
            <person name="Gao Z.M."/>
            <person name="Yu Y."/>
            <person name="Chen X.L."/>
            <person name="Chen B."/>
            <person name="Zhang Y.Z."/>
        </authorList>
    </citation>
    <scope>NUCLEOTIDE SEQUENCE [LARGE SCALE GENOMIC DNA]</scope>
    <source>
        <strain evidence="3 4">R06B22</strain>
    </source>
</reference>
<feature type="domain" description="AMP-binding enzyme C-terminal" evidence="2">
    <location>
        <begin position="429"/>
        <end position="502"/>
    </location>
</feature>
<dbReference type="Gene3D" id="3.30.300.30">
    <property type="match status" value="1"/>
</dbReference>
<keyword evidence="4" id="KW-1185">Reference proteome</keyword>
<dbReference type="PANTHER" id="PTHR43201">
    <property type="entry name" value="ACYL-COA SYNTHETASE"/>
    <property type="match status" value="1"/>
</dbReference>
<dbReference type="Proteomes" id="UP001557484">
    <property type="component" value="Unassembled WGS sequence"/>
</dbReference>
<accession>A0ABV3TT71</accession>
<evidence type="ECO:0000313" key="3">
    <source>
        <dbReference type="EMBL" id="MEX1663954.1"/>
    </source>
</evidence>
<comment type="caution">
    <text evidence="3">The sequence shown here is derived from an EMBL/GenBank/DDBJ whole genome shotgun (WGS) entry which is preliminary data.</text>
</comment>
<gene>
    <name evidence="3" type="ORF">AB4875_00575</name>
</gene>
<evidence type="ECO:0000313" key="4">
    <source>
        <dbReference type="Proteomes" id="UP001557484"/>
    </source>
</evidence>
<name>A0ABV3TT71_9GAMM</name>
<dbReference type="Pfam" id="PF00501">
    <property type="entry name" value="AMP-binding"/>
    <property type="match status" value="1"/>
</dbReference>
<dbReference type="InterPro" id="IPR042099">
    <property type="entry name" value="ANL_N_sf"/>
</dbReference>
<dbReference type="Gene3D" id="3.40.50.12780">
    <property type="entry name" value="N-terminal domain of ligase-like"/>
    <property type="match status" value="1"/>
</dbReference>
<evidence type="ECO:0000259" key="2">
    <source>
        <dbReference type="Pfam" id="PF13193"/>
    </source>
</evidence>
<dbReference type="SUPFAM" id="SSF56801">
    <property type="entry name" value="Acetyl-CoA synthetase-like"/>
    <property type="match status" value="1"/>
</dbReference>
<evidence type="ECO:0000259" key="1">
    <source>
        <dbReference type="Pfam" id="PF00501"/>
    </source>
</evidence>
<proteinExistence type="predicted"/>
<organism evidence="3 4">
    <name type="scientific">Zhongshania arctica</name>
    <dbReference type="NCBI Taxonomy" id="3238302"/>
    <lineage>
        <taxon>Bacteria</taxon>
        <taxon>Pseudomonadati</taxon>
        <taxon>Pseudomonadota</taxon>
        <taxon>Gammaproteobacteria</taxon>
        <taxon>Cellvibrionales</taxon>
        <taxon>Spongiibacteraceae</taxon>
        <taxon>Zhongshania</taxon>
    </lineage>
</organism>
<dbReference type="RefSeq" id="WP_368374083.1">
    <property type="nucleotide sequence ID" value="NZ_JBFRYB010000001.1"/>
</dbReference>
<dbReference type="InterPro" id="IPR000873">
    <property type="entry name" value="AMP-dep_synth/lig_dom"/>
</dbReference>
<dbReference type="PANTHER" id="PTHR43201:SF32">
    <property type="entry name" value="2-SUCCINYLBENZOATE--COA LIGASE, CHLOROPLASTIC_PEROXISOMAL"/>
    <property type="match status" value="1"/>
</dbReference>
<protein>
    <submittedName>
        <fullName evidence="3">AMP-binding protein</fullName>
    </submittedName>
</protein>
<dbReference type="InterPro" id="IPR045851">
    <property type="entry name" value="AMP-bd_C_sf"/>
</dbReference>
<feature type="domain" description="AMP-dependent synthetase/ligase" evidence="1">
    <location>
        <begin position="11"/>
        <end position="379"/>
    </location>
</feature>